<dbReference type="Gene3D" id="3.30.110.170">
    <property type="entry name" value="Protein of unknown function (DUF541), domain 1"/>
    <property type="match status" value="1"/>
</dbReference>
<dbReference type="Pfam" id="PF04402">
    <property type="entry name" value="SIMPL"/>
    <property type="match status" value="1"/>
</dbReference>
<dbReference type="RefSeq" id="WP_004582782.1">
    <property type="nucleotide sequence ID" value="NZ_AP028878.1"/>
</dbReference>
<protein>
    <submittedName>
        <fullName evidence="1">DUF541 domain-containing protein</fullName>
    </submittedName>
</protein>
<dbReference type="PANTHER" id="PTHR34387:SF1">
    <property type="entry name" value="PERIPLASMIC IMMUNOGENIC PROTEIN"/>
    <property type="match status" value="1"/>
</dbReference>
<sequence>MSFDRLRGQHGALRAAILALGLFPALALAGEVSVTGEGKVEFTPDSIRLQFTAREEDQDPQAATDAVREKISQWEEAVSAYRNQLEDYDSATLNLYTQQLPPNKEGDQPRARAVASQSVSFTLPALDSLNPVLQAAQKSGLEYHISDGNFFHSSEEKLEREALGKAIDDAREQCEFIAMRLNQTCGDVKMLSTSYGGRPVPMMMAEARGKSGPVTAIGNRELTVTVSATFEID</sequence>
<dbReference type="InterPro" id="IPR007497">
    <property type="entry name" value="SIMPL/DUF541"/>
</dbReference>
<dbReference type="HOGENOM" id="CLU_103723_0_0_6"/>
<dbReference type="EMBL" id="APLQ01000007">
    <property type="protein sequence ID" value="ENO17009.1"/>
    <property type="molecule type" value="Genomic_DNA"/>
</dbReference>
<dbReference type="GO" id="GO:0006974">
    <property type="term" value="P:DNA damage response"/>
    <property type="evidence" value="ECO:0007669"/>
    <property type="project" value="TreeGrafter"/>
</dbReference>
<dbReference type="eggNOG" id="COG2968">
    <property type="taxonomic scope" value="Bacteria"/>
</dbReference>
<proteinExistence type="predicted"/>
<dbReference type="InterPro" id="IPR052022">
    <property type="entry name" value="26kDa_periplasmic_antigen"/>
</dbReference>
<keyword evidence="2" id="KW-1185">Reference proteome</keyword>
<dbReference type="STRING" id="626887.J057_01179"/>
<evidence type="ECO:0000313" key="1">
    <source>
        <dbReference type="EMBL" id="ENO17009.1"/>
    </source>
</evidence>
<name>N6W9Q7_9GAMM</name>
<dbReference type="PANTHER" id="PTHR34387">
    <property type="entry name" value="SLR1258 PROTEIN"/>
    <property type="match status" value="1"/>
</dbReference>
<organism evidence="1 2">
    <name type="scientific">Marinobacter nanhaiticus D15-8W</name>
    <dbReference type="NCBI Taxonomy" id="626887"/>
    <lineage>
        <taxon>Bacteria</taxon>
        <taxon>Pseudomonadati</taxon>
        <taxon>Pseudomonadota</taxon>
        <taxon>Gammaproteobacteria</taxon>
        <taxon>Pseudomonadales</taxon>
        <taxon>Marinobacteraceae</taxon>
        <taxon>Marinobacter</taxon>
    </lineage>
</organism>
<dbReference type="PATRIC" id="fig|626887.3.peg.216"/>
<comment type="caution">
    <text evidence="1">The sequence shown here is derived from an EMBL/GenBank/DDBJ whole genome shotgun (WGS) entry which is preliminary data.</text>
</comment>
<gene>
    <name evidence="1" type="ORF">J057_01179</name>
</gene>
<evidence type="ECO:0000313" key="2">
    <source>
        <dbReference type="Proteomes" id="UP000013165"/>
    </source>
</evidence>
<dbReference type="Gene3D" id="3.30.70.2970">
    <property type="entry name" value="Protein of unknown function (DUF541), domain 2"/>
    <property type="match status" value="1"/>
</dbReference>
<reference evidence="1 2" key="1">
    <citation type="journal article" date="2013" name="Genome Announc.">
        <title>Genome Sequence of the Polycyclic Aromatic Hydrocarbon-Degrading Bacterium Strain Marinobacter nanhaiticus D15-8WT.</title>
        <authorList>
            <person name="Cui Z."/>
            <person name="Gao W."/>
            <person name="Li Q."/>
            <person name="Xu G."/>
            <person name="Zheng L."/>
        </authorList>
    </citation>
    <scope>NUCLEOTIDE SEQUENCE [LARGE SCALE GENOMIC DNA]</scope>
    <source>
        <strain evidence="1 2">D15-8W</strain>
    </source>
</reference>
<accession>N6W9Q7</accession>
<dbReference type="Proteomes" id="UP000013165">
    <property type="component" value="Unassembled WGS sequence"/>
</dbReference>
<dbReference type="OrthoDB" id="6360038at2"/>
<dbReference type="AlphaFoldDB" id="N6W9Q7"/>